<dbReference type="SUPFAM" id="SSF142984">
    <property type="entry name" value="Nqo1 middle domain-like"/>
    <property type="match status" value="1"/>
</dbReference>
<evidence type="ECO:0000256" key="1">
    <source>
        <dbReference type="ARBA" id="ARBA00007523"/>
    </source>
</evidence>
<dbReference type="SMART" id="SM00928">
    <property type="entry name" value="NADH_4Fe-4S"/>
    <property type="match status" value="1"/>
</dbReference>
<dbReference type="Gene3D" id="3.10.20.600">
    <property type="match status" value="1"/>
</dbReference>
<keyword evidence="2" id="KW-0004">4Fe-4S</keyword>
<evidence type="ECO:0000313" key="8">
    <source>
        <dbReference type="Proteomes" id="UP000009234"/>
    </source>
</evidence>
<dbReference type="GO" id="GO:0010181">
    <property type="term" value="F:FMN binding"/>
    <property type="evidence" value="ECO:0007669"/>
    <property type="project" value="InterPro"/>
</dbReference>
<dbReference type="PROSITE" id="PS00645">
    <property type="entry name" value="COMPLEX1_51K_2"/>
    <property type="match status" value="1"/>
</dbReference>
<dbReference type="FunFam" id="3.40.50.11540:FF:000001">
    <property type="entry name" value="NADH dehydrogenase [ubiquinone] flavoprotein 1, mitochondrial"/>
    <property type="match status" value="1"/>
</dbReference>
<sequence>MRLENVTDLENIKARRLPDLNVRLGLAPEAGYQVLYCTGTGCSSGGSGPVIEALGAEIKKQSLQDKIRIFKTGCFGFCKMGPVLLVHPGQIFYCLVHEKDVGELVERHFKEGKTVARLLYKEPGKDDVYTQMKEIPFFHAQKRIALRNCGLINPEDIEEYIANDGYFALYDVLHHKTPEQVIDVIRQSGLRGRGGGGFPSGQKWTFTAQAEGSPKYVVCNADEGDPGAFMDRSILEGDPHSVLEAMTIAGYSIGGSRGIIYVRAEYPIAIKRLELAIEQARQAGLLGSNILASDFSFDIELRLGAGAFVCGEETALLKSAMGERGEPRPRPPFPAVCGFRNKPTLLNNVETYANVPIILRQGWEWYSKLGTEKSKGTKVFSIAGKINNTGLIEVPMGTTLQTIIYDIGGGIPGGKKLKAVQTGGPSGGVIPAQLLNTPIDYESLAQVGSMMGSGGLIVMDETDCMVDIAKFYLEFSQEESCGKCTPCRVGTKRMLEIMERITRGQGEMEDLAELEELARDIKDAALCGLGQTAPNPVLSTLRYFRDEYIAHVRDKTCPAGVCRELTDFVVDPEKCISCGLCAKACGVAAVRGEKKGPYYIDRQKCIKCGSCQARCPKDAIFKTAMGGEGINASKPGDNWTAYPTA</sequence>
<evidence type="ECO:0000256" key="5">
    <source>
        <dbReference type="ARBA" id="ARBA00023014"/>
    </source>
</evidence>
<dbReference type="HOGENOM" id="CLU_014881_3_2_9"/>
<dbReference type="Pfam" id="PF10531">
    <property type="entry name" value="SLBB"/>
    <property type="match status" value="1"/>
</dbReference>
<dbReference type="Pfam" id="PF10589">
    <property type="entry name" value="NADH_4Fe-4S"/>
    <property type="match status" value="1"/>
</dbReference>
<reference evidence="8" key="1">
    <citation type="submission" date="2011-05" db="EMBL/GenBank/DDBJ databases">
        <title>Complete sequence of Desulfotomaculum ruminis DSM 2154.</title>
        <authorList>
            <person name="Lucas S."/>
            <person name="Copeland A."/>
            <person name="Lapidus A."/>
            <person name="Cheng J.-F."/>
            <person name="Goodwin L."/>
            <person name="Pitluck S."/>
            <person name="Lu M."/>
            <person name="Detter J.C."/>
            <person name="Han C."/>
            <person name="Tapia R."/>
            <person name="Land M."/>
            <person name="Hauser L."/>
            <person name="Kyrpides N."/>
            <person name="Ivanova N."/>
            <person name="Mikhailova N."/>
            <person name="Pagani I."/>
            <person name="Stams A.J.M."/>
            <person name="Plugge C.M."/>
            <person name="Muyzer G."/>
            <person name="Kuever J."/>
            <person name="Parshina S.N."/>
            <person name="Ivanova A.E."/>
            <person name="Nazina T.N."/>
            <person name="Brambilla E."/>
            <person name="Spring S."/>
            <person name="Klenk H.-P."/>
            <person name="Woyke T."/>
        </authorList>
    </citation>
    <scope>NUCLEOTIDE SEQUENCE [LARGE SCALE GENOMIC DNA]</scope>
    <source>
        <strain evidence="8">ATCC 23193 / DSM 2154 / NCIB 8452 / DL</strain>
    </source>
</reference>
<dbReference type="EMBL" id="CP002780">
    <property type="protein sequence ID" value="AEG58801.1"/>
    <property type="molecule type" value="Genomic_DNA"/>
</dbReference>
<dbReference type="GO" id="GO:0046872">
    <property type="term" value="F:metal ion binding"/>
    <property type="evidence" value="ECO:0007669"/>
    <property type="project" value="UniProtKB-KW"/>
</dbReference>
<keyword evidence="7" id="KW-0560">Oxidoreductase</keyword>
<evidence type="ECO:0000259" key="6">
    <source>
        <dbReference type="PROSITE" id="PS51379"/>
    </source>
</evidence>
<dbReference type="InterPro" id="IPR036249">
    <property type="entry name" value="Thioredoxin-like_sf"/>
</dbReference>
<dbReference type="InterPro" id="IPR037225">
    <property type="entry name" value="Nuo51_FMN-bd_sf"/>
</dbReference>
<dbReference type="Proteomes" id="UP000009234">
    <property type="component" value="Chromosome"/>
</dbReference>
<keyword evidence="4" id="KW-0408">Iron</keyword>
<organism evidence="7 8">
    <name type="scientific">Desulforamulus ruminis (strain ATCC 23193 / DSM 2154 / NCIMB 8452 / DL)</name>
    <name type="common">Desulfotomaculum ruminis</name>
    <dbReference type="NCBI Taxonomy" id="696281"/>
    <lineage>
        <taxon>Bacteria</taxon>
        <taxon>Bacillati</taxon>
        <taxon>Bacillota</taxon>
        <taxon>Clostridia</taxon>
        <taxon>Eubacteriales</taxon>
        <taxon>Peptococcaceae</taxon>
        <taxon>Desulforamulus</taxon>
    </lineage>
</organism>
<dbReference type="InterPro" id="IPR037207">
    <property type="entry name" value="Nuop51_4Fe4S-bd_sf"/>
</dbReference>
<evidence type="ECO:0000256" key="3">
    <source>
        <dbReference type="ARBA" id="ARBA00022723"/>
    </source>
</evidence>
<dbReference type="AlphaFoldDB" id="F6DS39"/>
<dbReference type="SUPFAM" id="SSF140490">
    <property type="entry name" value="Nqo1C-terminal domain-like"/>
    <property type="match status" value="1"/>
</dbReference>
<dbReference type="FunFam" id="1.20.1440.230:FF:000001">
    <property type="entry name" value="Mitochondrial NADH dehydrogenase flavoprotein 1"/>
    <property type="match status" value="1"/>
</dbReference>
<keyword evidence="3" id="KW-0479">Metal-binding</keyword>
<dbReference type="Gene3D" id="1.20.1440.230">
    <property type="entry name" value="NADH-ubiquinone oxidoreductase 51kDa subunit, iron-sulphur binding domain"/>
    <property type="match status" value="1"/>
</dbReference>
<dbReference type="Pfam" id="PF12838">
    <property type="entry name" value="Fer4_7"/>
    <property type="match status" value="1"/>
</dbReference>
<comment type="similarity">
    <text evidence="1">Belongs to the complex I 51 kDa subunit family.</text>
</comment>
<accession>F6DS39</accession>
<dbReference type="Gene3D" id="3.30.70.20">
    <property type="match status" value="2"/>
</dbReference>
<dbReference type="InterPro" id="IPR017896">
    <property type="entry name" value="4Fe4S_Fe-S-bd"/>
</dbReference>
<keyword evidence="8" id="KW-1185">Reference proteome</keyword>
<dbReference type="Gene3D" id="6.10.250.1450">
    <property type="match status" value="1"/>
</dbReference>
<dbReference type="RefSeq" id="WP_013840576.1">
    <property type="nucleotide sequence ID" value="NC_015589.1"/>
</dbReference>
<dbReference type="PANTHER" id="PTHR43578">
    <property type="entry name" value="NADH-QUINONE OXIDOREDUCTASE SUBUNIT F"/>
    <property type="match status" value="1"/>
</dbReference>
<dbReference type="CDD" id="cd02980">
    <property type="entry name" value="TRX_Fd_family"/>
    <property type="match status" value="1"/>
</dbReference>
<evidence type="ECO:0000256" key="4">
    <source>
        <dbReference type="ARBA" id="ARBA00023004"/>
    </source>
</evidence>
<dbReference type="Gene3D" id="3.40.30.10">
    <property type="entry name" value="Glutaredoxin"/>
    <property type="match status" value="1"/>
</dbReference>
<dbReference type="PROSITE" id="PS51379">
    <property type="entry name" value="4FE4S_FER_2"/>
    <property type="match status" value="2"/>
</dbReference>
<evidence type="ECO:0000256" key="2">
    <source>
        <dbReference type="ARBA" id="ARBA00022485"/>
    </source>
</evidence>
<gene>
    <name evidence="7" type="ordered locus">Desru_0515</name>
</gene>
<protein>
    <submittedName>
        <fullName evidence="7">NADH dehydrogenase (Quinone)</fullName>
        <ecNumber evidence="7">1.6.99.5</ecNumber>
    </submittedName>
</protein>
<dbReference type="SUPFAM" id="SSF54862">
    <property type="entry name" value="4Fe-4S ferredoxins"/>
    <property type="match status" value="1"/>
</dbReference>
<dbReference type="OrthoDB" id="9761899at2"/>
<dbReference type="SUPFAM" id="SSF142019">
    <property type="entry name" value="Nqo1 FMN-binding domain-like"/>
    <property type="match status" value="1"/>
</dbReference>
<dbReference type="GO" id="GO:0051539">
    <property type="term" value="F:4 iron, 4 sulfur cluster binding"/>
    <property type="evidence" value="ECO:0007669"/>
    <property type="project" value="UniProtKB-KW"/>
</dbReference>
<dbReference type="STRING" id="696281.Desru_0515"/>
<dbReference type="GO" id="GO:0016491">
    <property type="term" value="F:oxidoreductase activity"/>
    <property type="evidence" value="ECO:0007669"/>
    <property type="project" value="UniProtKB-KW"/>
</dbReference>
<dbReference type="InterPro" id="IPR001949">
    <property type="entry name" value="NADH-UbQ_OxRdtase_51kDa_CS"/>
</dbReference>
<dbReference type="Gene3D" id="3.40.50.11540">
    <property type="entry name" value="NADH-ubiquinone oxidoreductase 51kDa subunit"/>
    <property type="match status" value="1"/>
</dbReference>
<keyword evidence="5" id="KW-0411">Iron-sulfur</keyword>
<dbReference type="InterPro" id="IPR019575">
    <property type="entry name" value="Nuop51_4Fe4S-bd"/>
</dbReference>
<dbReference type="Pfam" id="PF01512">
    <property type="entry name" value="Complex1_51K"/>
    <property type="match status" value="1"/>
</dbReference>
<dbReference type="KEGG" id="dru:Desru_0515"/>
<dbReference type="EC" id="1.6.99.5" evidence="7"/>
<dbReference type="PANTHER" id="PTHR43578:SF3">
    <property type="entry name" value="NADH-QUINONE OXIDOREDUCTASE SUBUNIT F"/>
    <property type="match status" value="1"/>
</dbReference>
<dbReference type="InterPro" id="IPR011538">
    <property type="entry name" value="Nuo51_FMN-bd"/>
</dbReference>
<reference evidence="7 8" key="2">
    <citation type="journal article" date="2012" name="Stand. Genomic Sci.">
        <title>Complete genome sequence of the sulfate-reducing firmicute Desulfotomaculum ruminis type strain (DL(T)).</title>
        <authorList>
            <person name="Spring S."/>
            <person name="Visser M."/>
            <person name="Lu M."/>
            <person name="Copeland A."/>
            <person name="Lapidus A."/>
            <person name="Lucas S."/>
            <person name="Cheng J.F."/>
            <person name="Han C."/>
            <person name="Tapia R."/>
            <person name="Goodwin L.A."/>
            <person name="Pitluck S."/>
            <person name="Ivanova N."/>
            <person name="Land M."/>
            <person name="Hauser L."/>
            <person name="Larimer F."/>
            <person name="Rohde M."/>
            <person name="Goker M."/>
            <person name="Detter J.C."/>
            <person name="Kyrpides N.C."/>
            <person name="Woyke T."/>
            <person name="Schaap P.J."/>
            <person name="Plugge C.M."/>
            <person name="Muyzer G."/>
            <person name="Kuever J."/>
            <person name="Pereira I.A."/>
            <person name="Parshina S.N."/>
            <person name="Bernier-Latmani R."/>
            <person name="Stams A.J."/>
            <person name="Klenk H.P."/>
        </authorList>
    </citation>
    <scope>NUCLEOTIDE SEQUENCE [LARGE SCALE GENOMIC DNA]</scope>
    <source>
        <strain evidence="8">ATCC 23193 / DSM 2154 / NCIB 8452 / DL</strain>
    </source>
</reference>
<proteinExistence type="inferred from homology"/>
<name>F6DS39_DESRL</name>
<evidence type="ECO:0000313" key="7">
    <source>
        <dbReference type="EMBL" id="AEG58801.1"/>
    </source>
</evidence>
<dbReference type="GO" id="GO:0008137">
    <property type="term" value="F:NADH dehydrogenase (ubiquinone) activity"/>
    <property type="evidence" value="ECO:0007669"/>
    <property type="project" value="InterPro"/>
</dbReference>
<feature type="domain" description="4Fe-4S ferredoxin-type" evidence="6">
    <location>
        <begin position="596"/>
        <end position="625"/>
    </location>
</feature>
<dbReference type="eggNOG" id="COG1894">
    <property type="taxonomic scope" value="Bacteria"/>
</dbReference>
<dbReference type="InterPro" id="IPR019554">
    <property type="entry name" value="Soluble_ligand-bd"/>
</dbReference>
<dbReference type="PROSITE" id="PS00198">
    <property type="entry name" value="4FE4S_FER_1"/>
    <property type="match status" value="2"/>
</dbReference>
<dbReference type="SUPFAM" id="SSF52833">
    <property type="entry name" value="Thioredoxin-like"/>
    <property type="match status" value="1"/>
</dbReference>
<dbReference type="InterPro" id="IPR017900">
    <property type="entry name" value="4Fe4S_Fe_S_CS"/>
</dbReference>
<feature type="domain" description="4Fe-4S ferredoxin-type" evidence="6">
    <location>
        <begin position="566"/>
        <end position="595"/>
    </location>
</feature>